<protein>
    <recommendedName>
        <fullName evidence="1">C2 domain-containing protein</fullName>
    </recommendedName>
</protein>
<dbReference type="AlphaFoldDB" id="A0A022QBX9"/>
<dbReference type="EMBL" id="KI632147">
    <property type="protein sequence ID" value="EYU23995.1"/>
    <property type="molecule type" value="Genomic_DNA"/>
</dbReference>
<dbReference type="InterPro" id="IPR000008">
    <property type="entry name" value="C2_dom"/>
</dbReference>
<dbReference type="Gene3D" id="2.60.40.150">
    <property type="entry name" value="C2 domain"/>
    <property type="match status" value="1"/>
</dbReference>
<feature type="domain" description="C2" evidence="1">
    <location>
        <begin position="1"/>
        <end position="126"/>
    </location>
</feature>
<evidence type="ECO:0000259" key="1">
    <source>
        <dbReference type="PROSITE" id="PS50004"/>
    </source>
</evidence>
<dbReference type="SUPFAM" id="SSF49562">
    <property type="entry name" value="C2 domain (Calcium/lipid-binding domain, CaLB)"/>
    <property type="match status" value="1"/>
</dbReference>
<dbReference type="KEGG" id="egt:105972942"/>
<dbReference type="PhylomeDB" id="A0A022QBX9"/>
<keyword evidence="3" id="KW-1185">Reference proteome</keyword>
<evidence type="ECO:0000313" key="3">
    <source>
        <dbReference type="Proteomes" id="UP000030748"/>
    </source>
</evidence>
<dbReference type="InterPro" id="IPR035892">
    <property type="entry name" value="C2_domain_sf"/>
</dbReference>
<sequence>MDTPLSVNLELKIIRARNIDLKSCAELFVRCYLYAGSNKTRVRIDTEKISSKSDLTWNHTFSLNCTGTRETVKSLENGTITFELRRRISTPPLIGRMMAGSKLVARADMQWNDGVGEKGLEIEKWMVMVPEKSGRRVCDDAVKPPAVLIAAEVKEREVKRSSERKCGDCNDYCVGCEFFAIGAALETF</sequence>
<gene>
    <name evidence="2" type="ORF">MIMGU_mgv1a022579mg</name>
</gene>
<name>A0A022QBX9_ERYGU</name>
<reference evidence="2 3" key="1">
    <citation type="journal article" date="2013" name="Proc. Natl. Acad. Sci. U.S.A.">
        <title>Fine-scale variation in meiotic recombination in Mimulus inferred from population shotgun sequencing.</title>
        <authorList>
            <person name="Hellsten U."/>
            <person name="Wright K.M."/>
            <person name="Jenkins J."/>
            <person name="Shu S."/>
            <person name="Yuan Y."/>
            <person name="Wessler S.R."/>
            <person name="Schmutz J."/>
            <person name="Willis J.H."/>
            <person name="Rokhsar D.S."/>
        </authorList>
    </citation>
    <scope>NUCLEOTIDE SEQUENCE [LARGE SCALE GENOMIC DNA]</scope>
    <source>
        <strain evidence="3">cv. DUN x IM62</strain>
    </source>
</reference>
<dbReference type="OMA" id="CPGVHEE"/>
<proteinExistence type="predicted"/>
<dbReference type="PROSITE" id="PS50004">
    <property type="entry name" value="C2"/>
    <property type="match status" value="1"/>
</dbReference>
<accession>A0A022QBX9</accession>
<dbReference type="PANTHER" id="PTHR35503">
    <property type="entry name" value="OSJNBA0006M15.15 PROTEIN"/>
    <property type="match status" value="1"/>
</dbReference>
<dbReference type="Proteomes" id="UP000030748">
    <property type="component" value="Unassembled WGS sequence"/>
</dbReference>
<organism evidence="2 3">
    <name type="scientific">Erythranthe guttata</name>
    <name type="common">Yellow monkey flower</name>
    <name type="synonym">Mimulus guttatus</name>
    <dbReference type="NCBI Taxonomy" id="4155"/>
    <lineage>
        <taxon>Eukaryota</taxon>
        <taxon>Viridiplantae</taxon>
        <taxon>Streptophyta</taxon>
        <taxon>Embryophyta</taxon>
        <taxon>Tracheophyta</taxon>
        <taxon>Spermatophyta</taxon>
        <taxon>Magnoliopsida</taxon>
        <taxon>eudicotyledons</taxon>
        <taxon>Gunneridae</taxon>
        <taxon>Pentapetalae</taxon>
        <taxon>asterids</taxon>
        <taxon>lamiids</taxon>
        <taxon>Lamiales</taxon>
        <taxon>Phrymaceae</taxon>
        <taxon>Erythranthe</taxon>
    </lineage>
</organism>
<dbReference type="PANTHER" id="PTHR35503:SF2">
    <property type="entry name" value="OS04G0455700 PROTEIN"/>
    <property type="match status" value="1"/>
</dbReference>
<evidence type="ECO:0000313" key="2">
    <source>
        <dbReference type="EMBL" id="EYU23995.1"/>
    </source>
</evidence>
<dbReference type="OrthoDB" id="687396at2759"/>
<dbReference type="eggNOG" id="ENOG502S0ER">
    <property type="taxonomic scope" value="Eukaryota"/>
</dbReference>